<name>A0A7J9DNK6_9ROSI</name>
<evidence type="ECO:0000313" key="1">
    <source>
        <dbReference type="EMBL" id="MBA0762310.1"/>
    </source>
</evidence>
<keyword evidence="2" id="KW-1185">Reference proteome</keyword>
<dbReference type="Proteomes" id="UP000593568">
    <property type="component" value="Unassembled WGS sequence"/>
</dbReference>
<reference evidence="1 2" key="1">
    <citation type="journal article" date="2019" name="Genome Biol. Evol.">
        <title>Insights into the evolution of the New World diploid cottons (Gossypium, subgenus Houzingenia) based on genome sequencing.</title>
        <authorList>
            <person name="Grover C.E."/>
            <person name="Arick M.A. 2nd"/>
            <person name="Thrash A."/>
            <person name="Conover J.L."/>
            <person name="Sanders W.S."/>
            <person name="Peterson D.G."/>
            <person name="Frelichowski J.E."/>
            <person name="Scheffler J.A."/>
            <person name="Scheffler B.E."/>
            <person name="Wendel J.F."/>
        </authorList>
    </citation>
    <scope>NUCLEOTIDE SEQUENCE [LARGE SCALE GENOMIC DNA]</scope>
    <source>
        <strain evidence="1">8</strain>
        <tissue evidence="1">Leaf</tissue>
    </source>
</reference>
<organism evidence="1 2">
    <name type="scientific">Gossypium trilobum</name>
    <dbReference type="NCBI Taxonomy" id="34281"/>
    <lineage>
        <taxon>Eukaryota</taxon>
        <taxon>Viridiplantae</taxon>
        <taxon>Streptophyta</taxon>
        <taxon>Embryophyta</taxon>
        <taxon>Tracheophyta</taxon>
        <taxon>Spermatophyta</taxon>
        <taxon>Magnoliopsida</taxon>
        <taxon>eudicotyledons</taxon>
        <taxon>Gunneridae</taxon>
        <taxon>Pentapetalae</taxon>
        <taxon>rosids</taxon>
        <taxon>malvids</taxon>
        <taxon>Malvales</taxon>
        <taxon>Malvaceae</taxon>
        <taxon>Malvoideae</taxon>
        <taxon>Gossypium</taxon>
    </lineage>
</organism>
<proteinExistence type="predicted"/>
<gene>
    <name evidence="1" type="ORF">Gotri_011944</name>
</gene>
<evidence type="ECO:0008006" key="3">
    <source>
        <dbReference type="Google" id="ProtNLM"/>
    </source>
</evidence>
<sequence length="65" mass="8232">MNWPVFFLEYMKIWENWYDHIPTHELIIVPELACAPDYMPWFRKHGKPYLLSKEQRRRQIRVERK</sequence>
<comment type="caution">
    <text evidence="1">The sequence shown here is derived from an EMBL/GenBank/DDBJ whole genome shotgun (WGS) entry which is preliminary data.</text>
</comment>
<protein>
    <recommendedName>
        <fullName evidence="3">Aminotransferase-like plant mobile domain-containing protein</fullName>
    </recommendedName>
</protein>
<accession>A0A7J9DNK6</accession>
<dbReference type="AlphaFoldDB" id="A0A7J9DNK6"/>
<dbReference type="EMBL" id="JABEZW010000004">
    <property type="protein sequence ID" value="MBA0762310.1"/>
    <property type="molecule type" value="Genomic_DNA"/>
</dbReference>
<evidence type="ECO:0000313" key="2">
    <source>
        <dbReference type="Proteomes" id="UP000593568"/>
    </source>
</evidence>